<accession>A0A7G6T4X0</accession>
<feature type="domain" description="Nitroreductase" evidence="2">
    <location>
        <begin position="98"/>
        <end position="257"/>
    </location>
</feature>
<dbReference type="InterPro" id="IPR052544">
    <property type="entry name" value="Bacteriocin_Proc_Enz"/>
</dbReference>
<keyword evidence="1" id="KW-0472">Membrane</keyword>
<reference evidence="3" key="1">
    <citation type="journal article" date="2020" name="Mol. Plant Microbe Interact.">
        <title>Complete genome sequences of four natural Pseudomonas isolates that catabolize a wide range of aromatic compounds relevant to lignin valorization.</title>
        <authorList>
            <person name="Hatmaker E.A."/>
            <person name="Presle G."/>
            <person name="Cannon O."/>
            <person name="Guss A.M."/>
            <person name="Elkins J.G."/>
        </authorList>
    </citation>
    <scope>NUCLEOTIDE SEQUENCE</scope>
    <source>
        <strain evidence="3">583</strain>
        <plasmid evidence="3">p_3</plasmid>
    </source>
</reference>
<keyword evidence="3" id="KW-0614">Plasmid</keyword>
<dbReference type="GO" id="GO:0016491">
    <property type="term" value="F:oxidoreductase activity"/>
    <property type="evidence" value="ECO:0007669"/>
    <property type="project" value="InterPro"/>
</dbReference>
<dbReference type="PANTHER" id="PTHR43745">
    <property type="entry name" value="NITROREDUCTASE MJ1384-RELATED"/>
    <property type="match status" value="1"/>
</dbReference>
<dbReference type="EMBL" id="CP050298">
    <property type="protein sequence ID" value="QND61802.1"/>
    <property type="molecule type" value="Genomic_DNA"/>
</dbReference>
<dbReference type="Pfam" id="PF00881">
    <property type="entry name" value="Nitroreductase"/>
    <property type="match status" value="1"/>
</dbReference>
<dbReference type="Proteomes" id="UP000515465">
    <property type="component" value="Plasmid p_3"/>
</dbReference>
<feature type="transmembrane region" description="Helical" evidence="1">
    <location>
        <begin position="170"/>
        <end position="189"/>
    </location>
</feature>
<evidence type="ECO:0000256" key="1">
    <source>
        <dbReference type="SAM" id="Phobius"/>
    </source>
</evidence>
<keyword evidence="1" id="KW-0812">Transmembrane</keyword>
<dbReference type="AlphaFoldDB" id="A0A7G6T4X0"/>
<dbReference type="InterPro" id="IPR029479">
    <property type="entry name" value="Nitroreductase"/>
</dbReference>
<evidence type="ECO:0000259" key="2">
    <source>
        <dbReference type="Pfam" id="PF00881"/>
    </source>
</evidence>
<name>A0A7G6T4X0_9HYPH</name>
<dbReference type="InterPro" id="IPR000415">
    <property type="entry name" value="Nitroreductase-like"/>
</dbReference>
<organism evidence="3 4">
    <name type="scientific">Mesorhizobium huakuii</name>
    <dbReference type="NCBI Taxonomy" id="28104"/>
    <lineage>
        <taxon>Bacteria</taxon>
        <taxon>Pseudomonadati</taxon>
        <taxon>Pseudomonadota</taxon>
        <taxon>Alphaproteobacteria</taxon>
        <taxon>Hyphomicrobiales</taxon>
        <taxon>Phyllobacteriaceae</taxon>
        <taxon>Mesorhizobium</taxon>
    </lineage>
</organism>
<evidence type="ECO:0000313" key="4">
    <source>
        <dbReference type="Proteomes" id="UP000515465"/>
    </source>
</evidence>
<proteinExistence type="predicted"/>
<evidence type="ECO:0000313" key="3">
    <source>
        <dbReference type="EMBL" id="QND61802.1"/>
    </source>
</evidence>
<protein>
    <submittedName>
        <fullName evidence="3">SagB/ThcOx family dehydrogenase</fullName>
    </submittedName>
</protein>
<dbReference type="RefSeq" id="WP_183454955.1">
    <property type="nucleotide sequence ID" value="NZ_CP050298.1"/>
</dbReference>
<gene>
    <name evidence="3" type="ORF">HB778_36960</name>
</gene>
<keyword evidence="1" id="KW-1133">Transmembrane helix</keyword>
<sequence>MPTNDISALNQIGFTSQFVDPDVEHTVRTFHHHCFTCAGSTLEQRISAPFLSKETLLLAETKESRFSHFSHIVTGHSTSTQTAVSRWPSLKEGQLGIVEFEKIASILGQAIGADGLGRRPYPSGGALYSAEAIVVTSEMVEGIPPFSVAHYLPGSNRFELLPAQFDQDRYNAIATINGAVFYVAYFINLKKATFKYRSRGYRLALLEIGSMYHHITTVAQENGIASRVLAGFSEYEFTKTCGLDSRLLLPAAIQAFGFPGDANVQ</sequence>
<geneLocation type="plasmid" evidence="3 4">
    <name>p_3</name>
</geneLocation>
<dbReference type="SUPFAM" id="SSF55469">
    <property type="entry name" value="FMN-dependent nitroreductase-like"/>
    <property type="match status" value="1"/>
</dbReference>
<dbReference type="Gene3D" id="3.40.109.10">
    <property type="entry name" value="NADH Oxidase"/>
    <property type="match status" value="1"/>
</dbReference>
<dbReference type="PANTHER" id="PTHR43745:SF2">
    <property type="entry name" value="NITROREDUCTASE MJ1384-RELATED"/>
    <property type="match status" value="1"/>
</dbReference>